<comment type="caution">
    <text evidence="1">The sequence shown here is derived from an EMBL/GenBank/DDBJ whole genome shotgun (WGS) entry which is preliminary data.</text>
</comment>
<sequence length="132" mass="15086">MLLLMPPESNVTSEQGPRNSSWLRPRFLRLSLAFALSTMQAIVRVCSVPPNYEGEHPRGGQGPPISLKKWENHLHAFFSWKILTKRNFFQVQEKTGFRKQSPPIHHRRRPVAHCALHHGYSSIVGKLATPMP</sequence>
<protein>
    <submittedName>
        <fullName evidence="1">Uncharacterized protein</fullName>
    </submittedName>
</protein>
<organism evidence="1 2">
    <name type="scientific">Trichonephila clavipes</name>
    <name type="common">Golden silk orbweaver</name>
    <name type="synonym">Nephila clavipes</name>
    <dbReference type="NCBI Taxonomy" id="2585209"/>
    <lineage>
        <taxon>Eukaryota</taxon>
        <taxon>Metazoa</taxon>
        <taxon>Ecdysozoa</taxon>
        <taxon>Arthropoda</taxon>
        <taxon>Chelicerata</taxon>
        <taxon>Arachnida</taxon>
        <taxon>Araneae</taxon>
        <taxon>Araneomorphae</taxon>
        <taxon>Entelegynae</taxon>
        <taxon>Araneoidea</taxon>
        <taxon>Nephilidae</taxon>
        <taxon>Trichonephila</taxon>
    </lineage>
</organism>
<accession>A0A8X6V9S9</accession>
<dbReference type="AlphaFoldDB" id="A0A8X6V9S9"/>
<keyword evidence="2" id="KW-1185">Reference proteome</keyword>
<evidence type="ECO:0000313" key="2">
    <source>
        <dbReference type="Proteomes" id="UP000887159"/>
    </source>
</evidence>
<evidence type="ECO:0000313" key="1">
    <source>
        <dbReference type="EMBL" id="GFY04654.1"/>
    </source>
</evidence>
<name>A0A8X6V9S9_TRICX</name>
<dbReference type="EMBL" id="BMAU01021245">
    <property type="protein sequence ID" value="GFY04654.1"/>
    <property type="molecule type" value="Genomic_DNA"/>
</dbReference>
<dbReference type="Proteomes" id="UP000887159">
    <property type="component" value="Unassembled WGS sequence"/>
</dbReference>
<proteinExistence type="predicted"/>
<reference evidence="1" key="1">
    <citation type="submission" date="2020-08" db="EMBL/GenBank/DDBJ databases">
        <title>Multicomponent nature underlies the extraordinary mechanical properties of spider dragline silk.</title>
        <authorList>
            <person name="Kono N."/>
            <person name="Nakamura H."/>
            <person name="Mori M."/>
            <person name="Yoshida Y."/>
            <person name="Ohtoshi R."/>
            <person name="Malay A.D."/>
            <person name="Moran D.A.P."/>
            <person name="Tomita M."/>
            <person name="Numata K."/>
            <person name="Arakawa K."/>
        </authorList>
    </citation>
    <scope>NUCLEOTIDE SEQUENCE</scope>
</reference>
<gene>
    <name evidence="1" type="ORF">TNCV_419101</name>
</gene>